<feature type="region of interest" description="Disordered" evidence="1">
    <location>
        <begin position="195"/>
        <end position="214"/>
    </location>
</feature>
<accession>A0A8H7BWG7</accession>
<dbReference type="Proteomes" id="UP000605846">
    <property type="component" value="Unassembled WGS sequence"/>
</dbReference>
<gene>
    <name evidence="2" type="ORF">EC973_006282</name>
</gene>
<evidence type="ECO:0000313" key="2">
    <source>
        <dbReference type="EMBL" id="KAF7728341.1"/>
    </source>
</evidence>
<comment type="caution">
    <text evidence="2">The sequence shown here is derived from an EMBL/GenBank/DDBJ whole genome shotgun (WGS) entry which is preliminary data.</text>
</comment>
<feature type="compositionally biased region" description="Polar residues" evidence="1">
    <location>
        <begin position="240"/>
        <end position="257"/>
    </location>
</feature>
<dbReference type="PANTHER" id="PTHR40050:SF1">
    <property type="entry name" value="INNER SPORE COAT PROTEIN H"/>
    <property type="match status" value="1"/>
</dbReference>
<proteinExistence type="predicted"/>
<protein>
    <submittedName>
        <fullName evidence="2">Uncharacterized protein</fullName>
    </submittedName>
</protein>
<reference evidence="2" key="1">
    <citation type="submission" date="2020-01" db="EMBL/GenBank/DDBJ databases">
        <title>Genome Sequencing of Three Apophysomyces-Like Fungal Strains Confirms a Novel Fungal Genus in the Mucoromycota with divergent Burkholderia-like Endosymbiotic Bacteria.</title>
        <authorList>
            <person name="Stajich J.E."/>
            <person name="Macias A.M."/>
            <person name="Carter-House D."/>
            <person name="Lovett B."/>
            <person name="Kasson L.R."/>
            <person name="Berry K."/>
            <person name="Grigoriev I."/>
            <person name="Chang Y."/>
            <person name="Spatafora J."/>
            <person name="Kasson M.T."/>
        </authorList>
    </citation>
    <scope>NUCLEOTIDE SEQUENCE</scope>
    <source>
        <strain evidence="2">NRRL A-21654</strain>
    </source>
</reference>
<feature type="compositionally biased region" description="Polar residues" evidence="1">
    <location>
        <begin position="268"/>
        <end position="280"/>
    </location>
</feature>
<dbReference type="InterPro" id="IPR014867">
    <property type="entry name" value="Spore_coat_CotH_CotH2/3/7"/>
</dbReference>
<dbReference type="OrthoDB" id="10262892at2759"/>
<organism evidence="2 3">
    <name type="scientific">Apophysomyces ossiformis</name>
    <dbReference type="NCBI Taxonomy" id="679940"/>
    <lineage>
        <taxon>Eukaryota</taxon>
        <taxon>Fungi</taxon>
        <taxon>Fungi incertae sedis</taxon>
        <taxon>Mucoromycota</taxon>
        <taxon>Mucoromycotina</taxon>
        <taxon>Mucoromycetes</taxon>
        <taxon>Mucorales</taxon>
        <taxon>Mucorineae</taxon>
        <taxon>Mucoraceae</taxon>
        <taxon>Apophysomyces</taxon>
    </lineage>
</organism>
<evidence type="ECO:0000313" key="3">
    <source>
        <dbReference type="Proteomes" id="UP000605846"/>
    </source>
</evidence>
<dbReference type="EMBL" id="JABAYA010000039">
    <property type="protein sequence ID" value="KAF7728341.1"/>
    <property type="molecule type" value="Genomic_DNA"/>
</dbReference>
<feature type="region of interest" description="Disordered" evidence="1">
    <location>
        <begin position="240"/>
        <end position="292"/>
    </location>
</feature>
<evidence type="ECO:0000256" key="1">
    <source>
        <dbReference type="SAM" id="MobiDB-lite"/>
    </source>
</evidence>
<keyword evidence="3" id="KW-1185">Reference proteome</keyword>
<dbReference type="AlphaFoldDB" id="A0A8H7BWG7"/>
<sequence length="890" mass="101307">MFMRLVILESDRHSRWIKIVGAFLIALRFADWPYELAFYSLQVDIMKQEVLLGATCLTKWGSGVIILNFVADVLNNLFLSGMFVRRLYLHISTSKSLMSQHNRVIEYIARKSLSCLILTFVVNLVMNLLKVTEFIGDRSDVSIRLSYKSFTVYFQLIESTLLVEALRVDYTRLPSQAFCENCGMAIRYLRSKGTSDSAKRSKSRTEETNDAIDLKQVKVPPEAKTAATQFHHPLATFTGQPSANPFTGADRQTTSAPNFALNGRPLRNTESQADPTSSFSMDRPSRLTDRPEWSNNDFHIKIRSENKAGSKRVVKATDVALFKVICPLGKDAQAKMAVYIEDGQEAVYILERSDMDPLLHVGYAPALRSYHYLQVYENGTVIDEESFTRPPLSAPAHDFYGRTFTQRIKPKSLPEVFPRTYTPVDSGVAHPLDEIPTIHVKASEEDLRELYDNYLESFAINVNMTHISGSELRQFENVKFQLGGQTSRLFEKFSFNFHISKDNPLSLGGYRRFKLRACVTDPTFMREKLYYDILDAAGLPASQSSFIRLFINEEPLGLYGMIDHYKNPFLKNVFGQGKKYKHGVLYQGSMPENPMAPGKLNGGANLDYLGPTPSDYIFGGETLYKISQEASRKDNGLQNLIEFMEFVKNPEVEAAEDLKDAWNRRLDVDIFLKNIALEVLMGHVDGYLGQAHNYFLYHEPKEDRYIWITSDLDQTMGNSMIPLRNDSSTDPLAVLDRFDLLNQHRNRPLIKAVFLVPSFRERFDQILAQIHKTLYVQPVLLEHMHSIAEFIREDVIWDAKVRQYRASALADDEVAKKHRDQIQQKILQLPLGTDFLSRIGAIDFDNAIEGPITGHPSIMPLKDWISQTGEALNTFINNHTAQATKTDVQD</sequence>
<dbReference type="PANTHER" id="PTHR40050">
    <property type="entry name" value="INNER SPORE COAT PROTEIN H"/>
    <property type="match status" value="1"/>
</dbReference>
<name>A0A8H7BWG7_9FUNG</name>
<dbReference type="Pfam" id="PF08757">
    <property type="entry name" value="CotH"/>
    <property type="match status" value="1"/>
</dbReference>
<feature type="compositionally biased region" description="Basic and acidic residues" evidence="1">
    <location>
        <begin position="283"/>
        <end position="292"/>
    </location>
</feature>
<feature type="compositionally biased region" description="Basic and acidic residues" evidence="1">
    <location>
        <begin position="197"/>
        <end position="214"/>
    </location>
</feature>